<reference evidence="2" key="1">
    <citation type="submission" date="2021-03" db="EMBL/GenBank/DDBJ databases">
        <authorList>
            <person name="Tagirdzhanova G."/>
        </authorList>
    </citation>
    <scope>NUCLEOTIDE SEQUENCE</scope>
</reference>
<feature type="region of interest" description="Disordered" evidence="1">
    <location>
        <begin position="1"/>
        <end position="26"/>
    </location>
</feature>
<keyword evidence="3" id="KW-1185">Reference proteome</keyword>
<dbReference type="Proteomes" id="UP000664521">
    <property type="component" value="Unassembled WGS sequence"/>
</dbReference>
<feature type="compositionally biased region" description="Acidic residues" evidence="1">
    <location>
        <begin position="137"/>
        <end position="167"/>
    </location>
</feature>
<accession>A0A8H3GB42</accession>
<protein>
    <submittedName>
        <fullName evidence="2">Uncharacterized protein</fullName>
    </submittedName>
</protein>
<gene>
    <name evidence="2" type="ORF">HETSPECPRED_010332</name>
</gene>
<evidence type="ECO:0000313" key="2">
    <source>
        <dbReference type="EMBL" id="CAF9936411.1"/>
    </source>
</evidence>
<comment type="caution">
    <text evidence="2">The sequence shown here is derived from an EMBL/GenBank/DDBJ whole genome shotgun (WGS) entry which is preliminary data.</text>
</comment>
<evidence type="ECO:0000313" key="3">
    <source>
        <dbReference type="Proteomes" id="UP000664521"/>
    </source>
</evidence>
<feature type="region of interest" description="Disordered" evidence="1">
    <location>
        <begin position="137"/>
        <end position="194"/>
    </location>
</feature>
<proteinExistence type="predicted"/>
<organism evidence="2 3">
    <name type="scientific">Heterodermia speciosa</name>
    <dbReference type="NCBI Taxonomy" id="116794"/>
    <lineage>
        <taxon>Eukaryota</taxon>
        <taxon>Fungi</taxon>
        <taxon>Dikarya</taxon>
        <taxon>Ascomycota</taxon>
        <taxon>Pezizomycotina</taxon>
        <taxon>Lecanoromycetes</taxon>
        <taxon>OSLEUM clade</taxon>
        <taxon>Lecanoromycetidae</taxon>
        <taxon>Caliciales</taxon>
        <taxon>Physciaceae</taxon>
        <taxon>Heterodermia</taxon>
    </lineage>
</organism>
<name>A0A8H3GB42_9LECA</name>
<evidence type="ECO:0000256" key="1">
    <source>
        <dbReference type="SAM" id="MobiDB-lite"/>
    </source>
</evidence>
<dbReference type="AlphaFoldDB" id="A0A8H3GB42"/>
<dbReference type="EMBL" id="CAJPDS010000091">
    <property type="protein sequence ID" value="CAF9936411.1"/>
    <property type="molecule type" value="Genomic_DNA"/>
</dbReference>
<sequence>MSHKRKLSHHESPPVKRPNQAAVDSTDPSKAACQFVYSFVEESFNEHGVTMQSAFEIYATVEDANSRLLARLSEFPAMDLEEWETTCDKYGCIHSVAGDPEVNGIDLRVRRMEVKPPGSAPAVPVALNMGLHQHFYDEEDEEEEEEDEDGEEEEDDGEEEEDDDEGGEELHTRKPARTWTKRISPSSDCDGCGCGSCQNCLSMGDF</sequence>